<evidence type="ECO:0000313" key="6">
    <source>
        <dbReference type="EMBL" id="OUR96848.1"/>
    </source>
</evidence>
<name>A0A1Y5F7F5_9BACT</name>
<accession>A0A1Y5F7F5</accession>
<comment type="caution">
    <text evidence="6">The sequence shown here is derived from an EMBL/GenBank/DDBJ whole genome shotgun (WGS) entry which is preliminary data.</text>
</comment>
<evidence type="ECO:0000256" key="3">
    <source>
        <dbReference type="ARBA" id="ARBA00023054"/>
    </source>
</evidence>
<dbReference type="InterPro" id="IPR003798">
    <property type="entry name" value="DNA_recombination_RmuC"/>
</dbReference>
<comment type="function">
    <text evidence="1">Involved in DNA recombination.</text>
</comment>
<feature type="coiled-coil region" evidence="5">
    <location>
        <begin position="108"/>
        <end position="135"/>
    </location>
</feature>
<proteinExistence type="inferred from homology"/>
<dbReference type="GO" id="GO:0006310">
    <property type="term" value="P:DNA recombination"/>
    <property type="evidence" value="ECO:0007669"/>
    <property type="project" value="UniProtKB-KW"/>
</dbReference>
<evidence type="ECO:0000256" key="4">
    <source>
        <dbReference type="ARBA" id="ARBA00023172"/>
    </source>
</evidence>
<dbReference type="AlphaFoldDB" id="A0A1Y5F7F5"/>
<evidence type="ECO:0000256" key="5">
    <source>
        <dbReference type="SAM" id="Coils"/>
    </source>
</evidence>
<sequence>MSLTIILLVLNLIAISLIIKKIYFNQSSFEIKDSLYQFKEQIVEKMNRDAKDQTTELHSFKTDLFSHQQESMLGLHKIIESRLDKISSKVQENLDRGFEKTNQTFQGIIERLAKIDEAQKKIESLSSNVVSLQEVLTDKKSRGIFGEVQLSNLLSSVFGDKSDKVYKTQHLLSNGKICDAVLFLPEPIGTICVDSKFPLENFKRMISKENDETQRALFSKEFVKNVKKHIDDIADKYIISNETADQAILFLPAEAIFAEIHAYHPELVDYANSRRVWLTSPTTFMATLTTVQSVILNLERNKYMSVMHEEINKLGDEFERYQDRWDDLAKHLNTVSKDVDKIHITSNKISGRFQKIMAVDIDNNEYLDS</sequence>
<dbReference type="EMBL" id="MAAO01000006">
    <property type="protein sequence ID" value="OUR96848.1"/>
    <property type="molecule type" value="Genomic_DNA"/>
</dbReference>
<gene>
    <name evidence="6" type="ORF">A9Q84_10955</name>
</gene>
<reference evidence="7" key="1">
    <citation type="journal article" date="2017" name="Proc. Natl. Acad. Sci. U.S.A.">
        <title>Simulation of Deepwater Horizon oil plume reveals substrate specialization within a complex community of hydrocarbon-degraders.</title>
        <authorList>
            <person name="Hu P."/>
            <person name="Dubinsky E.A."/>
            <person name="Probst A.J."/>
            <person name="Wang J."/>
            <person name="Sieber C.M.K."/>
            <person name="Tom L.M."/>
            <person name="Gardinali P."/>
            <person name="Banfield J.F."/>
            <person name="Atlas R.M."/>
            <person name="Andersen G.L."/>
        </authorList>
    </citation>
    <scope>NUCLEOTIDE SEQUENCE [LARGE SCALE GENOMIC DNA]</scope>
</reference>
<evidence type="ECO:0000256" key="2">
    <source>
        <dbReference type="ARBA" id="ARBA00009840"/>
    </source>
</evidence>
<comment type="similarity">
    <text evidence="2">Belongs to the RmuC family.</text>
</comment>
<dbReference type="Pfam" id="PF02646">
    <property type="entry name" value="RmuC"/>
    <property type="match status" value="1"/>
</dbReference>
<keyword evidence="4" id="KW-0233">DNA recombination</keyword>
<dbReference type="PANTHER" id="PTHR30563">
    <property type="entry name" value="DNA RECOMBINATION PROTEIN RMUC"/>
    <property type="match status" value="1"/>
</dbReference>
<dbReference type="PANTHER" id="PTHR30563:SF0">
    <property type="entry name" value="DNA RECOMBINATION PROTEIN RMUC"/>
    <property type="match status" value="1"/>
</dbReference>
<evidence type="ECO:0000256" key="1">
    <source>
        <dbReference type="ARBA" id="ARBA00003416"/>
    </source>
</evidence>
<keyword evidence="3 5" id="KW-0175">Coiled coil</keyword>
<protein>
    <submittedName>
        <fullName evidence="6">Recombinase RmuC</fullName>
    </submittedName>
</protein>
<dbReference type="Proteomes" id="UP000196531">
    <property type="component" value="Unassembled WGS sequence"/>
</dbReference>
<evidence type="ECO:0000313" key="7">
    <source>
        <dbReference type="Proteomes" id="UP000196531"/>
    </source>
</evidence>
<organism evidence="6 7">
    <name type="scientific">Halobacteriovorax marinus</name>
    <dbReference type="NCBI Taxonomy" id="97084"/>
    <lineage>
        <taxon>Bacteria</taxon>
        <taxon>Pseudomonadati</taxon>
        <taxon>Bdellovibrionota</taxon>
        <taxon>Bacteriovoracia</taxon>
        <taxon>Bacteriovoracales</taxon>
        <taxon>Halobacteriovoraceae</taxon>
        <taxon>Halobacteriovorax</taxon>
    </lineage>
</organism>